<accession>A0ACC0BQS8</accession>
<protein>
    <submittedName>
        <fullName evidence="1">Uncharacterized protein</fullName>
    </submittedName>
</protein>
<evidence type="ECO:0000313" key="2">
    <source>
        <dbReference type="Proteomes" id="UP001060085"/>
    </source>
</evidence>
<sequence length="471" mass="51952">MWLRRTRSTSRIHNTTNFSCSSFKDIQTLCADEHNLDPDSPSPNKRTSAVFHRVRRANAVLRALSSHPPDPLTGTKPNDSAGKPPLPLSSSLQDASFSAFSLKENRSEPLISLPVGEKPLVGFPGKEKPLIALPGAEKRIVVYFTSLRVVRSTFEDCKAARSILRALRVFVDERDVSMDFRYMEELKRIMGHKEKTMVTLPRVFIDGRYIGGAEEIRRLNETGELKKAVEGLIPASGTCEVCEGYRFILCEECNGSHKCYSEKGGFRSCPVCTSCEIVHRKVGSDFIIGKLFLAYTGRFASSCESCDSGNVTFVSLTGRLAFAQLGIIGHRRAALVLVTFSQVHDSGIYNPVEMNGFGMTEDGELLTGMAVCIRRGSAAFCVFCILVLKWFAEGIVFCVRLQTVIKTTRRNGHPDGTGGIPRASSKESRVLFVCGKTESPMDKRSFYPYCTISDEDSPPGPGAYYQGTMLA</sequence>
<dbReference type="Proteomes" id="UP001060085">
    <property type="component" value="Linkage Group LG02"/>
</dbReference>
<proteinExistence type="predicted"/>
<name>A0ACC0BQS8_CATRO</name>
<gene>
    <name evidence="1" type="ORF">M9H77_05907</name>
</gene>
<reference evidence="2" key="1">
    <citation type="journal article" date="2023" name="Nat. Plants">
        <title>Single-cell RNA sequencing provides a high-resolution roadmap for understanding the multicellular compartmentation of specialized metabolism.</title>
        <authorList>
            <person name="Sun S."/>
            <person name="Shen X."/>
            <person name="Li Y."/>
            <person name="Li Y."/>
            <person name="Wang S."/>
            <person name="Li R."/>
            <person name="Zhang H."/>
            <person name="Shen G."/>
            <person name="Guo B."/>
            <person name="Wei J."/>
            <person name="Xu J."/>
            <person name="St-Pierre B."/>
            <person name="Chen S."/>
            <person name="Sun C."/>
        </authorList>
    </citation>
    <scope>NUCLEOTIDE SEQUENCE [LARGE SCALE GENOMIC DNA]</scope>
</reference>
<dbReference type="EMBL" id="CM044702">
    <property type="protein sequence ID" value="KAI5674957.1"/>
    <property type="molecule type" value="Genomic_DNA"/>
</dbReference>
<evidence type="ECO:0000313" key="1">
    <source>
        <dbReference type="EMBL" id="KAI5674957.1"/>
    </source>
</evidence>
<keyword evidence="2" id="KW-1185">Reference proteome</keyword>
<comment type="caution">
    <text evidence="1">The sequence shown here is derived from an EMBL/GenBank/DDBJ whole genome shotgun (WGS) entry which is preliminary data.</text>
</comment>
<organism evidence="1 2">
    <name type="scientific">Catharanthus roseus</name>
    <name type="common">Madagascar periwinkle</name>
    <name type="synonym">Vinca rosea</name>
    <dbReference type="NCBI Taxonomy" id="4058"/>
    <lineage>
        <taxon>Eukaryota</taxon>
        <taxon>Viridiplantae</taxon>
        <taxon>Streptophyta</taxon>
        <taxon>Embryophyta</taxon>
        <taxon>Tracheophyta</taxon>
        <taxon>Spermatophyta</taxon>
        <taxon>Magnoliopsida</taxon>
        <taxon>eudicotyledons</taxon>
        <taxon>Gunneridae</taxon>
        <taxon>Pentapetalae</taxon>
        <taxon>asterids</taxon>
        <taxon>lamiids</taxon>
        <taxon>Gentianales</taxon>
        <taxon>Apocynaceae</taxon>
        <taxon>Rauvolfioideae</taxon>
        <taxon>Vinceae</taxon>
        <taxon>Catharanthinae</taxon>
        <taxon>Catharanthus</taxon>
    </lineage>
</organism>